<dbReference type="AlphaFoldDB" id="A0A8H8DKH5"/>
<dbReference type="InterPro" id="IPR001245">
    <property type="entry name" value="Ser-Thr/Tyr_kinase_cat_dom"/>
</dbReference>
<evidence type="ECO:0000256" key="5">
    <source>
        <dbReference type="ARBA" id="ARBA00022777"/>
    </source>
</evidence>
<dbReference type="GO" id="GO:0004674">
    <property type="term" value="F:protein serine/threonine kinase activity"/>
    <property type="evidence" value="ECO:0007669"/>
    <property type="project" value="UniProtKB-KW"/>
</dbReference>
<dbReference type="PROSITE" id="PS50011">
    <property type="entry name" value="PROTEIN_KINASE_DOM"/>
    <property type="match status" value="1"/>
</dbReference>
<evidence type="ECO:0000256" key="2">
    <source>
        <dbReference type="ARBA" id="ARBA00022527"/>
    </source>
</evidence>
<evidence type="ECO:0000256" key="8">
    <source>
        <dbReference type="ARBA" id="ARBA00048679"/>
    </source>
</evidence>
<comment type="caution">
    <text evidence="10">The sequence shown here is derived from an EMBL/GenBank/DDBJ whole genome shotgun (WGS) entry which is preliminary data.</text>
</comment>
<dbReference type="Gene3D" id="1.10.510.10">
    <property type="entry name" value="Transferase(Phosphotransferase) domain 1"/>
    <property type="match status" value="1"/>
</dbReference>
<keyword evidence="2" id="KW-0723">Serine/threonine-protein kinase</keyword>
<comment type="catalytic activity">
    <reaction evidence="7">
        <text>L-threonyl-[protein] + ATP = O-phospho-L-threonyl-[protein] + ADP + H(+)</text>
        <dbReference type="Rhea" id="RHEA:46608"/>
        <dbReference type="Rhea" id="RHEA-COMP:11060"/>
        <dbReference type="Rhea" id="RHEA-COMP:11605"/>
        <dbReference type="ChEBI" id="CHEBI:15378"/>
        <dbReference type="ChEBI" id="CHEBI:30013"/>
        <dbReference type="ChEBI" id="CHEBI:30616"/>
        <dbReference type="ChEBI" id="CHEBI:61977"/>
        <dbReference type="ChEBI" id="CHEBI:456216"/>
        <dbReference type="EC" id="2.7.11.1"/>
    </reaction>
</comment>
<organism evidence="10 11">
    <name type="scientific">Olpidium bornovanus</name>
    <dbReference type="NCBI Taxonomy" id="278681"/>
    <lineage>
        <taxon>Eukaryota</taxon>
        <taxon>Fungi</taxon>
        <taxon>Fungi incertae sedis</taxon>
        <taxon>Olpidiomycota</taxon>
        <taxon>Olpidiomycotina</taxon>
        <taxon>Olpidiomycetes</taxon>
        <taxon>Olpidiales</taxon>
        <taxon>Olpidiaceae</taxon>
        <taxon>Olpidium</taxon>
    </lineage>
</organism>
<feature type="non-terminal residue" evidence="10">
    <location>
        <position position="1"/>
    </location>
</feature>
<evidence type="ECO:0000256" key="4">
    <source>
        <dbReference type="ARBA" id="ARBA00022741"/>
    </source>
</evidence>
<reference evidence="10 11" key="1">
    <citation type="journal article" name="Sci. Rep.">
        <title>Genome-scale phylogenetic analyses confirm Olpidium as the closest living zoosporic fungus to the non-flagellated, terrestrial fungi.</title>
        <authorList>
            <person name="Chang Y."/>
            <person name="Rochon D."/>
            <person name="Sekimoto S."/>
            <person name="Wang Y."/>
            <person name="Chovatia M."/>
            <person name="Sandor L."/>
            <person name="Salamov A."/>
            <person name="Grigoriev I.V."/>
            <person name="Stajich J.E."/>
            <person name="Spatafora J.W."/>
        </authorList>
    </citation>
    <scope>NUCLEOTIDE SEQUENCE [LARGE SCALE GENOMIC DNA]</scope>
    <source>
        <strain evidence="10">S191</strain>
    </source>
</reference>
<dbReference type="SMART" id="SM00220">
    <property type="entry name" value="S_TKc"/>
    <property type="match status" value="1"/>
</dbReference>
<evidence type="ECO:0000313" key="11">
    <source>
        <dbReference type="Proteomes" id="UP000673691"/>
    </source>
</evidence>
<dbReference type="InterPro" id="IPR011009">
    <property type="entry name" value="Kinase-like_dom_sf"/>
</dbReference>
<keyword evidence="3" id="KW-0808">Transferase</keyword>
<evidence type="ECO:0000256" key="7">
    <source>
        <dbReference type="ARBA" id="ARBA00047899"/>
    </source>
</evidence>
<keyword evidence="11" id="KW-1185">Reference proteome</keyword>
<dbReference type="Proteomes" id="UP000673691">
    <property type="component" value="Unassembled WGS sequence"/>
</dbReference>
<dbReference type="InterPro" id="IPR050629">
    <property type="entry name" value="STE20/SPS1-PAK"/>
</dbReference>
<comment type="similarity">
    <text evidence="1">Belongs to the protein kinase superfamily. STE Ser/Thr protein kinase family. STE20 subfamily.</text>
</comment>
<name>A0A8H8DKH5_9FUNG</name>
<feature type="domain" description="Protein kinase" evidence="9">
    <location>
        <begin position="1"/>
        <end position="182"/>
    </location>
</feature>
<keyword evidence="5" id="KW-0418">Kinase</keyword>
<sequence length="217" mass="24673">PGPFDEVYIAIILRELLHGLEYLHSQAKIHRDIKCESHISGFRCRRAAVLSKEQADDVRRYSAARFSIARPKKKNKKRRRTNAEKPSPQFWMAPEVIQQQEYDEKADIWSLGITAIEMAAGTPPLSEIHPMRVLMLIPRSPPPSLDDDGSFSESFKDIVRVCLTKNPKSRPAARCLLGHPFIRSAKPCSVLQGLVDLRRQRRQDLIEVPEGRLTGTV</sequence>
<dbReference type="OrthoDB" id="248923at2759"/>
<comment type="catalytic activity">
    <reaction evidence="8">
        <text>L-seryl-[protein] + ATP = O-phospho-L-seryl-[protein] + ADP + H(+)</text>
        <dbReference type="Rhea" id="RHEA:17989"/>
        <dbReference type="Rhea" id="RHEA-COMP:9863"/>
        <dbReference type="Rhea" id="RHEA-COMP:11604"/>
        <dbReference type="ChEBI" id="CHEBI:15378"/>
        <dbReference type="ChEBI" id="CHEBI:29999"/>
        <dbReference type="ChEBI" id="CHEBI:30616"/>
        <dbReference type="ChEBI" id="CHEBI:83421"/>
        <dbReference type="ChEBI" id="CHEBI:456216"/>
        <dbReference type="EC" id="2.7.11.1"/>
    </reaction>
</comment>
<proteinExistence type="inferred from homology"/>
<evidence type="ECO:0000259" key="9">
    <source>
        <dbReference type="PROSITE" id="PS50011"/>
    </source>
</evidence>
<keyword evidence="4" id="KW-0547">Nucleotide-binding</keyword>
<dbReference type="Pfam" id="PF07714">
    <property type="entry name" value="PK_Tyr_Ser-Thr"/>
    <property type="match status" value="1"/>
</dbReference>
<dbReference type="GO" id="GO:0005524">
    <property type="term" value="F:ATP binding"/>
    <property type="evidence" value="ECO:0007669"/>
    <property type="project" value="UniProtKB-KW"/>
</dbReference>
<dbReference type="EMBL" id="JAEFCI010003298">
    <property type="protein sequence ID" value="KAG5461675.1"/>
    <property type="molecule type" value="Genomic_DNA"/>
</dbReference>
<evidence type="ECO:0000256" key="6">
    <source>
        <dbReference type="ARBA" id="ARBA00022840"/>
    </source>
</evidence>
<dbReference type="PANTHER" id="PTHR48012:SF10">
    <property type="entry name" value="FI20177P1"/>
    <property type="match status" value="1"/>
</dbReference>
<evidence type="ECO:0000313" key="10">
    <source>
        <dbReference type="EMBL" id="KAG5461675.1"/>
    </source>
</evidence>
<dbReference type="GO" id="GO:0005737">
    <property type="term" value="C:cytoplasm"/>
    <property type="evidence" value="ECO:0007669"/>
    <property type="project" value="TreeGrafter"/>
</dbReference>
<dbReference type="SUPFAM" id="SSF56112">
    <property type="entry name" value="Protein kinase-like (PK-like)"/>
    <property type="match status" value="1"/>
</dbReference>
<accession>A0A8H8DKH5</accession>
<protein>
    <submittedName>
        <fullName evidence="10">Kinase-like domain-containing protein</fullName>
    </submittedName>
</protein>
<dbReference type="PANTHER" id="PTHR48012">
    <property type="entry name" value="STERILE20-LIKE KINASE, ISOFORM B-RELATED"/>
    <property type="match status" value="1"/>
</dbReference>
<keyword evidence="6" id="KW-0067">ATP-binding</keyword>
<evidence type="ECO:0000256" key="3">
    <source>
        <dbReference type="ARBA" id="ARBA00022679"/>
    </source>
</evidence>
<gene>
    <name evidence="10" type="ORF">BJ554DRAFT_6089</name>
</gene>
<dbReference type="InterPro" id="IPR000719">
    <property type="entry name" value="Prot_kinase_dom"/>
</dbReference>
<evidence type="ECO:0000256" key="1">
    <source>
        <dbReference type="ARBA" id="ARBA00008874"/>
    </source>
</evidence>